<comment type="caution">
    <text evidence="3">The sequence shown here is derived from an EMBL/GenBank/DDBJ whole genome shotgun (WGS) entry which is preliminary data.</text>
</comment>
<dbReference type="Proteomes" id="UP000657177">
    <property type="component" value="Unassembled WGS sequence"/>
</dbReference>
<gene>
    <name evidence="3" type="ORF">G5B42_07700</name>
</gene>
<name>A0A8J6HXR4_9FIRM</name>
<evidence type="ECO:0000256" key="2">
    <source>
        <dbReference type="SAM" id="SignalP"/>
    </source>
</evidence>
<keyword evidence="1" id="KW-0175">Coiled coil</keyword>
<dbReference type="EMBL" id="JAAKDE010000014">
    <property type="protein sequence ID" value="MBA2133422.1"/>
    <property type="molecule type" value="Genomic_DNA"/>
</dbReference>
<evidence type="ECO:0000313" key="4">
    <source>
        <dbReference type="Proteomes" id="UP000657177"/>
    </source>
</evidence>
<sequence length="420" mass="46909">MGKVLKTLVLTLLMLILFPTLAAARLNNIAKEKLDLTAELEAVLAEIEAIESLVYAWTPEWNYATPKEDVIALITSGYKLLAEHAALHPDNGELYLLMGLLAHYGYQLDLEEFYQLAEDAYTKAAALDPGDFRPRWFMAMHRIKAIQVVEGMEVLLAIAAAHQPAELPPEFWEDYAYAAVLASMPSHAVMALTYAHEILGYAGYMERLLGQIVQNRFLPLPAEASVDNEKLWQFYADETGFKLVNRLFGFSLTIPAEWDVRVGPMQNRSVAVLVKPPGKRGFQGSVLPSILLFARRPEVGETLDDFLSTVLGGQAVRELGSMDGRKTYELETPELYPAEGGGYCYVTGDQRTAPRFPGILLEEPRDVPRQGEGVHYYAAGPVYRRFDGEIYYLLLLDTALSVKEEALRDYQQVLAGLVIE</sequence>
<evidence type="ECO:0000256" key="1">
    <source>
        <dbReference type="SAM" id="Coils"/>
    </source>
</evidence>
<evidence type="ECO:0008006" key="5">
    <source>
        <dbReference type="Google" id="ProtNLM"/>
    </source>
</evidence>
<accession>A0A8J6HXR4</accession>
<keyword evidence="2" id="KW-0732">Signal</keyword>
<feature type="signal peptide" evidence="2">
    <location>
        <begin position="1"/>
        <end position="22"/>
    </location>
</feature>
<reference evidence="3" key="1">
    <citation type="submission" date="2020-06" db="EMBL/GenBank/DDBJ databases">
        <title>Novel chitinolytic bacterium.</title>
        <authorList>
            <person name="Ungkulpasvich U."/>
            <person name="Kosugi A."/>
            <person name="Uke A."/>
        </authorList>
    </citation>
    <scope>NUCLEOTIDE SEQUENCE</scope>
    <source>
        <strain evidence="3">UUS1-1</strain>
    </source>
</reference>
<feature type="chain" id="PRO_5038713120" description="Tetratricopeptide repeat protein" evidence="2">
    <location>
        <begin position="23"/>
        <end position="420"/>
    </location>
</feature>
<dbReference type="AlphaFoldDB" id="A0A8J6HXR4"/>
<proteinExistence type="predicted"/>
<protein>
    <recommendedName>
        <fullName evidence="5">Tetratricopeptide repeat protein</fullName>
    </recommendedName>
</protein>
<organism evidence="3 4">
    <name type="scientific">Capillibacterium thermochitinicola</name>
    <dbReference type="NCBI Taxonomy" id="2699427"/>
    <lineage>
        <taxon>Bacteria</taxon>
        <taxon>Bacillati</taxon>
        <taxon>Bacillota</taxon>
        <taxon>Capillibacterium</taxon>
    </lineage>
</organism>
<feature type="coiled-coil region" evidence="1">
    <location>
        <begin position="26"/>
        <end position="53"/>
    </location>
</feature>
<keyword evidence="4" id="KW-1185">Reference proteome</keyword>
<evidence type="ECO:0000313" key="3">
    <source>
        <dbReference type="EMBL" id="MBA2133422.1"/>
    </source>
</evidence>